<sequence>MTVPYKHKNKRYGRPICRVQFMTLCTDRKRPILGSIVHDGEKNVWLPSVWGTAATKALTSLQQYNRTILIEDFVVMPNHIHLLLVYKTYRSNLSDWFVFYCKRYILHAMKRFRFSDMAVWEKNYEASYLHSEVIHSVFQQNIEEHVSRWHYDAYYTPTPANPNTFIEKTKN</sequence>
<keyword evidence="2" id="KW-1185">Reference proteome</keyword>
<dbReference type="GO" id="GO:0004803">
    <property type="term" value="F:transposase activity"/>
    <property type="evidence" value="ECO:0007669"/>
    <property type="project" value="InterPro"/>
</dbReference>
<comment type="caution">
    <text evidence="1">The sequence shown here is derived from an EMBL/GenBank/DDBJ whole genome shotgun (WGS) entry which is preliminary data.</text>
</comment>
<reference evidence="1 2" key="1">
    <citation type="submission" date="2013-09" db="EMBL/GenBank/DDBJ databases">
        <authorList>
            <person name="Durkin A.S."/>
            <person name="Haft D.R."/>
            <person name="McCorrison J."/>
            <person name="Torralba M."/>
            <person name="Gillis M."/>
            <person name="Haft D.H."/>
            <person name="Methe B."/>
            <person name="Sutton G."/>
            <person name="Nelson K.E."/>
        </authorList>
    </citation>
    <scope>NUCLEOTIDE SEQUENCE [LARGE SCALE GENOMIC DNA]</scope>
    <source>
        <strain evidence="1 2">BV3C16-1</strain>
    </source>
</reference>
<dbReference type="GO" id="GO:0006313">
    <property type="term" value="P:DNA transposition"/>
    <property type="evidence" value="ECO:0007669"/>
    <property type="project" value="InterPro"/>
</dbReference>
<dbReference type="OrthoDB" id="9794403at2"/>
<dbReference type="Gene3D" id="3.30.70.1290">
    <property type="entry name" value="Transposase IS200-like"/>
    <property type="match status" value="1"/>
</dbReference>
<dbReference type="PATRIC" id="fig|1111454.3.peg.947"/>
<dbReference type="RefSeq" id="WP_023053431.1">
    <property type="nucleotide sequence ID" value="NZ_AWXA01000025.1"/>
</dbReference>
<dbReference type="SUPFAM" id="SSF143422">
    <property type="entry name" value="Transposase IS200-like"/>
    <property type="match status" value="1"/>
</dbReference>
<protein>
    <recommendedName>
        <fullName evidence="3">Transposase IS200-like domain-containing protein</fullName>
    </recommendedName>
</protein>
<dbReference type="Proteomes" id="UP000017090">
    <property type="component" value="Unassembled WGS sequence"/>
</dbReference>
<organism evidence="1 2">
    <name type="scientific">Megasphaera vaginalis</name>
    <name type="common">ex Srinivasan et al. 2021</name>
    <dbReference type="NCBI Taxonomy" id="1111454"/>
    <lineage>
        <taxon>Bacteria</taxon>
        <taxon>Bacillati</taxon>
        <taxon>Bacillota</taxon>
        <taxon>Negativicutes</taxon>
        <taxon>Veillonellales</taxon>
        <taxon>Veillonellaceae</taxon>
        <taxon>Megasphaera</taxon>
    </lineage>
</organism>
<name>U7ULD2_9FIRM</name>
<proteinExistence type="predicted"/>
<evidence type="ECO:0008006" key="3">
    <source>
        <dbReference type="Google" id="ProtNLM"/>
    </source>
</evidence>
<evidence type="ECO:0000313" key="2">
    <source>
        <dbReference type="Proteomes" id="UP000017090"/>
    </source>
</evidence>
<dbReference type="EMBL" id="AWXA01000025">
    <property type="protein sequence ID" value="ERT60217.1"/>
    <property type="molecule type" value="Genomic_DNA"/>
</dbReference>
<evidence type="ECO:0000313" key="1">
    <source>
        <dbReference type="EMBL" id="ERT60217.1"/>
    </source>
</evidence>
<accession>U7ULD2</accession>
<gene>
    <name evidence="1" type="ORF">HMPREF1250_0965</name>
</gene>
<dbReference type="eggNOG" id="ENOG50309VC">
    <property type="taxonomic scope" value="Bacteria"/>
</dbReference>
<dbReference type="InterPro" id="IPR036515">
    <property type="entry name" value="Transposase_17_sf"/>
</dbReference>
<dbReference type="GO" id="GO:0003677">
    <property type="term" value="F:DNA binding"/>
    <property type="evidence" value="ECO:0007669"/>
    <property type="project" value="InterPro"/>
</dbReference>
<dbReference type="STRING" id="1111454.HMPREF1250_0965"/>
<dbReference type="AlphaFoldDB" id="U7ULD2"/>